<organism evidence="2">
    <name type="scientific">Aureoumbra lagunensis</name>
    <dbReference type="NCBI Taxonomy" id="44058"/>
    <lineage>
        <taxon>Eukaryota</taxon>
        <taxon>Sar</taxon>
        <taxon>Stramenopiles</taxon>
        <taxon>Ochrophyta</taxon>
        <taxon>Pelagophyceae</taxon>
        <taxon>Pelagomonadales</taxon>
        <taxon>Aureoumbra</taxon>
    </lineage>
</organism>
<protein>
    <recommendedName>
        <fullName evidence="3">Fungal lipase-like domain-containing protein</fullName>
    </recommendedName>
</protein>
<reference evidence="2" key="1">
    <citation type="submission" date="2021-01" db="EMBL/GenBank/DDBJ databases">
        <authorList>
            <person name="Corre E."/>
            <person name="Pelletier E."/>
            <person name="Niang G."/>
            <person name="Scheremetjew M."/>
            <person name="Finn R."/>
            <person name="Kale V."/>
            <person name="Holt S."/>
            <person name="Cochrane G."/>
            <person name="Meng A."/>
            <person name="Brown T."/>
            <person name="Cohen L."/>
        </authorList>
    </citation>
    <scope>NUCLEOTIDE SEQUENCE</scope>
    <source>
        <strain evidence="2">CCMP1510</strain>
    </source>
</reference>
<name>A0A7S3NIP0_9STRA</name>
<proteinExistence type="predicted"/>
<keyword evidence="1" id="KW-0732">Signal</keyword>
<evidence type="ECO:0008006" key="3">
    <source>
        <dbReference type="Google" id="ProtNLM"/>
    </source>
</evidence>
<accession>A0A7S3NIP0</accession>
<feature type="signal peptide" evidence="1">
    <location>
        <begin position="1"/>
        <end position="17"/>
    </location>
</feature>
<dbReference type="EMBL" id="HBIJ01005952">
    <property type="protein sequence ID" value="CAE0363444.1"/>
    <property type="molecule type" value="Transcribed_RNA"/>
</dbReference>
<dbReference type="SUPFAM" id="SSF53474">
    <property type="entry name" value="alpha/beta-Hydrolases"/>
    <property type="match status" value="1"/>
</dbReference>
<dbReference type="AlphaFoldDB" id="A0A7S3NIP0"/>
<evidence type="ECO:0000256" key="1">
    <source>
        <dbReference type="SAM" id="SignalP"/>
    </source>
</evidence>
<sequence>MMQKILCLFLWVHSVNAAVDCIDGIDCPNLEDMSEASYIVKPSSEDDTSCLFSSIPIPIFDDAGSIIGELNQDFTFQVFPGSNEKFVIVFRGGSPLTYTDSVLSTFVDALTTGGVGESVSVVPFPIADDAGGVYSRDGFEGNPYSDYTVVSISQCTGDLHLGDTEATFDTAGILGFPLSVSYKGKNNAHSAFDWIDRNKADGGIKDLVIHGTSSGSVAAIVYAHELFEKFSPKGIKRVVTDGNPALATSDNKCQSFLTNTQALNKVNGCDVLPKDDLVDKCHKFEAIDTKDVLKKAIEINDDDVLFLEIASKQDGNIITSLSLLGLVAVGDLILPEDLKFDDDSDIFSDLFINEYCKDYISSISEDGIQFNDNPLFFTELEYYKSINKIIEKAADENDNYRAFLVNTIGHEMMDAQVQEIDIGIMLPAGTNITGIGTLPFRIYEGAINPTLTTDFSPDGDYESPFRDIKACGLEGDCSFSFLPLYDWLNKTLVPVTDFEYWRNFLCNECFERQSDDIEGLDDCEKDFVKFSNCIELNDFFPSS</sequence>
<gene>
    <name evidence="2" type="ORF">ALAG00032_LOCUS4185</name>
</gene>
<evidence type="ECO:0000313" key="2">
    <source>
        <dbReference type="EMBL" id="CAE0363444.1"/>
    </source>
</evidence>
<feature type="chain" id="PRO_5031034807" description="Fungal lipase-like domain-containing protein" evidence="1">
    <location>
        <begin position="18"/>
        <end position="543"/>
    </location>
</feature>
<dbReference type="InterPro" id="IPR029058">
    <property type="entry name" value="AB_hydrolase_fold"/>
</dbReference>